<accession>A0A254NAH0</accession>
<evidence type="ECO:0000313" key="2">
    <source>
        <dbReference type="Proteomes" id="UP000197446"/>
    </source>
</evidence>
<reference evidence="1 2" key="1">
    <citation type="journal article" date="2007" name="Int. J. Syst. Evol. Microbiol.">
        <title>Description of Pelomonas aquatica sp. nov. and Pelomonas puraquae sp. nov., isolated from industrial and haemodialysis water.</title>
        <authorList>
            <person name="Gomila M."/>
            <person name="Bowien B."/>
            <person name="Falsen E."/>
            <person name="Moore E.R."/>
            <person name="Lalucat J."/>
        </authorList>
    </citation>
    <scope>NUCLEOTIDE SEQUENCE [LARGE SCALE GENOMIC DNA]</scope>
    <source>
        <strain evidence="1 2">CCUG 52769</strain>
    </source>
</reference>
<dbReference type="OrthoDB" id="7062954at2"/>
<evidence type="ECO:0000313" key="1">
    <source>
        <dbReference type="EMBL" id="OWR03822.1"/>
    </source>
</evidence>
<comment type="caution">
    <text evidence="1">The sequence shown here is derived from an EMBL/GenBank/DDBJ whole genome shotgun (WGS) entry which is preliminary data.</text>
</comment>
<dbReference type="EMBL" id="NISI01000005">
    <property type="protein sequence ID" value="OWR03822.1"/>
    <property type="molecule type" value="Genomic_DNA"/>
</dbReference>
<dbReference type="RefSeq" id="WP_088484059.1">
    <property type="nucleotide sequence ID" value="NZ_NISI01000005.1"/>
</dbReference>
<keyword evidence="2" id="KW-1185">Reference proteome</keyword>
<sequence>MTCTCQTNASAHVPDFSVTGFRGAAAAPVQLEGIQALDLSFCVEASTAAGNQICFSVPVFGRFCVTSPIPIPAGAQLRACGETCGSFIPTGLKVTIYLNGNVLFSTVVWGSC</sequence>
<gene>
    <name evidence="1" type="ORF">CDO81_14770</name>
</gene>
<proteinExistence type="predicted"/>
<protein>
    <submittedName>
        <fullName evidence="1">Uncharacterized protein</fullName>
    </submittedName>
</protein>
<dbReference type="AlphaFoldDB" id="A0A254NAH0"/>
<dbReference type="Proteomes" id="UP000197446">
    <property type="component" value="Unassembled WGS sequence"/>
</dbReference>
<organism evidence="1 2">
    <name type="scientific">Roseateles puraquae</name>
    <dbReference type="NCBI Taxonomy" id="431059"/>
    <lineage>
        <taxon>Bacteria</taxon>
        <taxon>Pseudomonadati</taxon>
        <taxon>Pseudomonadota</taxon>
        <taxon>Betaproteobacteria</taxon>
        <taxon>Burkholderiales</taxon>
        <taxon>Sphaerotilaceae</taxon>
        <taxon>Roseateles</taxon>
    </lineage>
</organism>
<name>A0A254NAH0_9BURK</name>